<evidence type="ECO:0000256" key="1">
    <source>
        <dbReference type="SAM" id="MobiDB-lite"/>
    </source>
</evidence>
<proteinExistence type="predicted"/>
<organism evidence="2">
    <name type="scientific">Salix viminalis</name>
    <name type="common">Common osier</name>
    <name type="synonym">Basket willow</name>
    <dbReference type="NCBI Taxonomy" id="40686"/>
    <lineage>
        <taxon>Eukaryota</taxon>
        <taxon>Viridiplantae</taxon>
        <taxon>Streptophyta</taxon>
        <taxon>Embryophyta</taxon>
        <taxon>Tracheophyta</taxon>
        <taxon>Spermatophyta</taxon>
        <taxon>Magnoliopsida</taxon>
        <taxon>eudicotyledons</taxon>
        <taxon>Gunneridae</taxon>
        <taxon>Pentapetalae</taxon>
        <taxon>rosids</taxon>
        <taxon>fabids</taxon>
        <taxon>Malpighiales</taxon>
        <taxon>Salicaceae</taxon>
        <taxon>Saliceae</taxon>
        <taxon>Salix</taxon>
    </lineage>
</organism>
<name>A0A6N2M1I9_SALVM</name>
<accession>A0A6N2M1I9</accession>
<gene>
    <name evidence="2" type="ORF">SVIM_LOCUS308679</name>
</gene>
<reference evidence="2" key="1">
    <citation type="submission" date="2019-03" db="EMBL/GenBank/DDBJ databases">
        <authorList>
            <person name="Mank J."/>
            <person name="Almeida P."/>
        </authorList>
    </citation>
    <scope>NUCLEOTIDE SEQUENCE</scope>
    <source>
        <strain evidence="2">78183</strain>
    </source>
</reference>
<dbReference type="AlphaFoldDB" id="A0A6N2M1I9"/>
<evidence type="ECO:0000313" key="2">
    <source>
        <dbReference type="EMBL" id="VFU47823.1"/>
    </source>
</evidence>
<dbReference type="EMBL" id="CAADRP010001674">
    <property type="protein sequence ID" value="VFU47823.1"/>
    <property type="molecule type" value="Genomic_DNA"/>
</dbReference>
<feature type="region of interest" description="Disordered" evidence="1">
    <location>
        <begin position="52"/>
        <end position="84"/>
    </location>
</feature>
<sequence length="127" mass="14562">MLFTTSRAFGRLHKDTLNQSCSKFAQPKTGFKLDYGCLTSVEWAHTQSKSMSAIRHSNERKRQPSHVDEFPAGTCHTRNNVPKANSHKARNLIGIDQGILLNQPKYSEIDYNVWKKSALPMFRQKVR</sequence>
<protein>
    <submittedName>
        <fullName evidence="2">Uncharacterized protein</fullName>
    </submittedName>
</protein>
<feature type="compositionally biased region" description="Basic and acidic residues" evidence="1">
    <location>
        <begin position="56"/>
        <end position="69"/>
    </location>
</feature>